<accession>A0A9N8H654</accession>
<organism evidence="2 3">
    <name type="scientific">Seminavis robusta</name>
    <dbReference type="NCBI Taxonomy" id="568900"/>
    <lineage>
        <taxon>Eukaryota</taxon>
        <taxon>Sar</taxon>
        <taxon>Stramenopiles</taxon>
        <taxon>Ochrophyta</taxon>
        <taxon>Bacillariophyta</taxon>
        <taxon>Bacillariophyceae</taxon>
        <taxon>Bacillariophycidae</taxon>
        <taxon>Naviculales</taxon>
        <taxon>Naviculaceae</taxon>
        <taxon>Seminavis</taxon>
    </lineage>
</organism>
<dbReference type="Proteomes" id="UP001153069">
    <property type="component" value="Unassembled WGS sequence"/>
</dbReference>
<evidence type="ECO:0000313" key="2">
    <source>
        <dbReference type="EMBL" id="CAB9501237.1"/>
    </source>
</evidence>
<gene>
    <name evidence="2" type="ORF">SEMRO_103_G052410.1</name>
</gene>
<feature type="chain" id="PRO_5040442001" evidence="1">
    <location>
        <begin position="21"/>
        <end position="315"/>
    </location>
</feature>
<protein>
    <submittedName>
        <fullName evidence="2">Uncharacterized protein</fullName>
    </submittedName>
</protein>
<keyword evidence="3" id="KW-1185">Reference proteome</keyword>
<dbReference type="EMBL" id="CAICTM010000102">
    <property type="protein sequence ID" value="CAB9501237.1"/>
    <property type="molecule type" value="Genomic_DNA"/>
</dbReference>
<keyword evidence="1" id="KW-0732">Signal</keyword>
<name>A0A9N8H654_9STRA</name>
<sequence>MIPSLPLLLACLLLCQATLGDDRDDIGRFIPDQPCVCKTDVVDCTNPEDCTCLVQNEILSSCRCGLTAAATFRSYLCPTTECCAGHGTRRRDRQLMGADLAMDPDDPVHQELYKTYLERCGQYEYQTYLYVTHHMYAVASPPDEAFTGDEACPFLVTHAHFDSRDSPATKMLLFWETKEEGEARFANGLWKDKSIQVGSFPLSELARAYEAVDLESDGPFDVVTNNCGNYIIRLALQLGIKIDPRIMSFVTQRLMEESSARFMKDLKGRMGSIWTVIYEWIQYYLGFLWGAPSSDSKGALLEQLVSQQAASFQQE</sequence>
<proteinExistence type="predicted"/>
<feature type="signal peptide" evidence="1">
    <location>
        <begin position="1"/>
        <end position="20"/>
    </location>
</feature>
<reference evidence="2" key="1">
    <citation type="submission" date="2020-06" db="EMBL/GenBank/DDBJ databases">
        <authorList>
            <consortium name="Plant Systems Biology data submission"/>
        </authorList>
    </citation>
    <scope>NUCLEOTIDE SEQUENCE</scope>
    <source>
        <strain evidence="2">D6</strain>
    </source>
</reference>
<evidence type="ECO:0000313" key="3">
    <source>
        <dbReference type="Proteomes" id="UP001153069"/>
    </source>
</evidence>
<comment type="caution">
    <text evidence="2">The sequence shown here is derived from an EMBL/GenBank/DDBJ whole genome shotgun (WGS) entry which is preliminary data.</text>
</comment>
<dbReference type="AlphaFoldDB" id="A0A9N8H654"/>
<evidence type="ECO:0000256" key="1">
    <source>
        <dbReference type="SAM" id="SignalP"/>
    </source>
</evidence>